<dbReference type="InterPro" id="IPR008250">
    <property type="entry name" value="ATPase_P-typ_transduc_dom_A_sf"/>
</dbReference>
<accession>A0A285NBV4</accession>
<evidence type="ECO:0000256" key="2">
    <source>
        <dbReference type="ARBA" id="ARBA00008804"/>
    </source>
</evidence>
<dbReference type="SFLD" id="SFLDS00003">
    <property type="entry name" value="Haloacid_Dehalogenase"/>
    <property type="match status" value="1"/>
</dbReference>
<dbReference type="Gene3D" id="3.40.50.1000">
    <property type="entry name" value="HAD superfamily/HAD-like"/>
    <property type="match status" value="1"/>
</dbReference>
<dbReference type="FunFam" id="3.40.50.1000:FF:000211">
    <property type="entry name" value="Plasma membrane ATPase"/>
    <property type="match status" value="1"/>
</dbReference>
<dbReference type="Pfam" id="PF00702">
    <property type="entry name" value="Hydrolase"/>
    <property type="match status" value="1"/>
</dbReference>
<feature type="transmembrane region" description="Helical" evidence="12">
    <location>
        <begin position="674"/>
        <end position="695"/>
    </location>
</feature>
<evidence type="ECO:0000256" key="9">
    <source>
        <dbReference type="ARBA" id="ARBA00022967"/>
    </source>
</evidence>
<dbReference type="InterPro" id="IPR004014">
    <property type="entry name" value="ATPase_P-typ_cation-transptr_N"/>
</dbReference>
<dbReference type="PROSITE" id="PS00154">
    <property type="entry name" value="ATPASE_E1_E2"/>
    <property type="match status" value="1"/>
</dbReference>
<dbReference type="InterPro" id="IPR036412">
    <property type="entry name" value="HAD-like_sf"/>
</dbReference>
<comment type="similarity">
    <text evidence="2">Belongs to the cation transport ATPase (P-type) (TC 3.A.3) family. Type IIIA subfamily.</text>
</comment>
<feature type="transmembrane region" description="Helical" evidence="12">
    <location>
        <begin position="801"/>
        <end position="825"/>
    </location>
</feature>
<dbReference type="PANTHER" id="PTHR42861">
    <property type="entry name" value="CALCIUM-TRANSPORTING ATPASE"/>
    <property type="match status" value="1"/>
</dbReference>
<dbReference type="InterPro" id="IPR001757">
    <property type="entry name" value="P_typ_ATPase"/>
</dbReference>
<dbReference type="GO" id="GO:0008553">
    <property type="term" value="F:P-type proton-exporting transporter activity"/>
    <property type="evidence" value="ECO:0007669"/>
    <property type="project" value="InterPro"/>
</dbReference>
<feature type="transmembrane region" description="Helical" evidence="12">
    <location>
        <begin position="770"/>
        <end position="789"/>
    </location>
</feature>
<dbReference type="SUPFAM" id="SSF81653">
    <property type="entry name" value="Calcium ATPase, transduction domain A"/>
    <property type="match status" value="1"/>
</dbReference>
<dbReference type="InterPro" id="IPR023298">
    <property type="entry name" value="ATPase_P-typ_TM_dom_sf"/>
</dbReference>
<keyword evidence="9" id="KW-1278">Translocase</keyword>
<dbReference type="InterPro" id="IPR059000">
    <property type="entry name" value="ATPase_P-type_domA"/>
</dbReference>
<evidence type="ECO:0000256" key="6">
    <source>
        <dbReference type="ARBA" id="ARBA00022741"/>
    </source>
</evidence>
<dbReference type="InterPro" id="IPR044492">
    <property type="entry name" value="P_typ_ATPase_HD_dom"/>
</dbReference>
<dbReference type="FunFam" id="2.70.150.10:FF:000042">
    <property type="entry name" value="Plasma membrane ATPase"/>
    <property type="match status" value="1"/>
</dbReference>
<keyword evidence="8" id="KW-0460">Magnesium</keyword>
<dbReference type="PRINTS" id="PR00119">
    <property type="entry name" value="CATATPASE"/>
</dbReference>
<dbReference type="Pfam" id="PF00122">
    <property type="entry name" value="E1-E2_ATPase"/>
    <property type="match status" value="1"/>
</dbReference>
<evidence type="ECO:0000256" key="5">
    <source>
        <dbReference type="ARBA" id="ARBA00022723"/>
    </source>
</evidence>
<feature type="transmembrane region" description="Helical" evidence="12">
    <location>
        <begin position="831"/>
        <end position="849"/>
    </location>
</feature>
<dbReference type="Gene3D" id="1.20.1110.10">
    <property type="entry name" value="Calcium-transporting ATPase, transmembrane domain"/>
    <property type="match status" value="2"/>
</dbReference>
<evidence type="ECO:0000256" key="4">
    <source>
        <dbReference type="ARBA" id="ARBA00022692"/>
    </source>
</evidence>
<evidence type="ECO:0000256" key="1">
    <source>
        <dbReference type="ARBA" id="ARBA00004141"/>
    </source>
</evidence>
<dbReference type="NCBIfam" id="TIGR01494">
    <property type="entry name" value="ATPase_P-type"/>
    <property type="match status" value="3"/>
</dbReference>
<feature type="transmembrane region" description="Helical" evidence="12">
    <location>
        <begin position="701"/>
        <end position="721"/>
    </location>
</feature>
<evidence type="ECO:0000256" key="8">
    <source>
        <dbReference type="ARBA" id="ARBA00022842"/>
    </source>
</evidence>
<dbReference type="GO" id="GO:0120029">
    <property type="term" value="P:proton export across plasma membrane"/>
    <property type="evidence" value="ECO:0007669"/>
    <property type="project" value="InterPro"/>
</dbReference>
<evidence type="ECO:0000259" key="13">
    <source>
        <dbReference type="SMART" id="SM00831"/>
    </source>
</evidence>
<dbReference type="NCBIfam" id="TIGR01647">
    <property type="entry name" value="ATPase-IIIA_H"/>
    <property type="match status" value="1"/>
</dbReference>
<dbReference type="Gene3D" id="2.70.150.10">
    <property type="entry name" value="Calcium-transporting ATPase, cytoplasmic transduction domain A"/>
    <property type="match status" value="1"/>
</dbReference>
<evidence type="ECO:0000256" key="11">
    <source>
        <dbReference type="ARBA" id="ARBA00023136"/>
    </source>
</evidence>
<feature type="transmembrane region" description="Helical" evidence="12">
    <location>
        <begin position="232"/>
        <end position="252"/>
    </location>
</feature>
<dbReference type="OrthoDB" id="9779at2"/>
<keyword evidence="5" id="KW-0479">Metal-binding</keyword>
<protein>
    <submittedName>
        <fullName evidence="14">H+-transporting ATPase</fullName>
    </submittedName>
</protein>
<proteinExistence type="inferred from homology"/>
<feature type="transmembrane region" description="Helical" evidence="12">
    <location>
        <begin position="264"/>
        <end position="292"/>
    </location>
</feature>
<dbReference type="AlphaFoldDB" id="A0A285NBV4"/>
<dbReference type="Pfam" id="PF00690">
    <property type="entry name" value="Cation_ATPase_N"/>
    <property type="match status" value="1"/>
</dbReference>
<dbReference type="CDD" id="cd02076">
    <property type="entry name" value="P-type_ATPase_H"/>
    <property type="match status" value="1"/>
</dbReference>
<evidence type="ECO:0000313" key="14">
    <source>
        <dbReference type="EMBL" id="SNZ06417.1"/>
    </source>
</evidence>
<organism evidence="14 15">
    <name type="scientific">Persephonella hydrogeniphila</name>
    <dbReference type="NCBI Taxonomy" id="198703"/>
    <lineage>
        <taxon>Bacteria</taxon>
        <taxon>Pseudomonadati</taxon>
        <taxon>Aquificota</taxon>
        <taxon>Aquificia</taxon>
        <taxon>Aquificales</taxon>
        <taxon>Hydrogenothermaceae</taxon>
        <taxon>Persephonella</taxon>
    </lineage>
</organism>
<name>A0A285NBV4_9AQUI</name>
<dbReference type="InterPro" id="IPR018303">
    <property type="entry name" value="ATPase_P-typ_P_site"/>
</dbReference>
<dbReference type="RefSeq" id="WP_096999853.1">
    <property type="nucleotide sequence ID" value="NZ_OBEI01000002.1"/>
</dbReference>
<keyword evidence="15" id="KW-1185">Reference proteome</keyword>
<dbReference type="PRINTS" id="PR00120">
    <property type="entry name" value="HATPASE"/>
</dbReference>
<dbReference type="InterPro" id="IPR006534">
    <property type="entry name" value="P-type_ATPase_IIIA"/>
</dbReference>
<evidence type="ECO:0000256" key="12">
    <source>
        <dbReference type="SAM" id="Phobius"/>
    </source>
</evidence>
<dbReference type="InterPro" id="IPR023299">
    <property type="entry name" value="ATPase_P-typ_cyto_dom_N"/>
</dbReference>
<dbReference type="SFLD" id="SFLDF00027">
    <property type="entry name" value="p-type_atpase"/>
    <property type="match status" value="1"/>
</dbReference>
<dbReference type="InterPro" id="IPR023214">
    <property type="entry name" value="HAD_sf"/>
</dbReference>
<dbReference type="EMBL" id="OBEI01000002">
    <property type="protein sequence ID" value="SNZ06417.1"/>
    <property type="molecule type" value="Genomic_DNA"/>
</dbReference>
<dbReference type="GO" id="GO:0005524">
    <property type="term" value="F:ATP binding"/>
    <property type="evidence" value="ECO:0007669"/>
    <property type="project" value="UniProtKB-KW"/>
</dbReference>
<keyword evidence="7" id="KW-0067">ATP-binding</keyword>
<evidence type="ECO:0000313" key="15">
    <source>
        <dbReference type="Proteomes" id="UP000219036"/>
    </source>
</evidence>
<evidence type="ECO:0000256" key="7">
    <source>
        <dbReference type="ARBA" id="ARBA00022840"/>
    </source>
</evidence>
<evidence type="ECO:0000256" key="10">
    <source>
        <dbReference type="ARBA" id="ARBA00022989"/>
    </source>
</evidence>
<dbReference type="GO" id="GO:0016020">
    <property type="term" value="C:membrane"/>
    <property type="evidence" value="ECO:0007669"/>
    <property type="project" value="UniProtKB-SubCell"/>
</dbReference>
<dbReference type="FunFam" id="3.40.1110.10:FF:000005">
    <property type="entry name" value="Plasma membrane ATPase"/>
    <property type="match status" value="1"/>
</dbReference>
<dbReference type="SUPFAM" id="SSF56784">
    <property type="entry name" value="HAD-like"/>
    <property type="match status" value="1"/>
</dbReference>
<keyword evidence="10 12" id="KW-1133">Transmembrane helix</keyword>
<reference evidence="15" key="1">
    <citation type="submission" date="2017-09" db="EMBL/GenBank/DDBJ databases">
        <authorList>
            <person name="Varghese N."/>
            <person name="Submissions S."/>
        </authorList>
    </citation>
    <scope>NUCLEOTIDE SEQUENCE [LARGE SCALE GENOMIC DNA]</scope>
    <source>
        <strain evidence="15">DSM 15103</strain>
    </source>
</reference>
<dbReference type="SMART" id="SM00831">
    <property type="entry name" value="Cation_ATPase_N"/>
    <property type="match status" value="1"/>
</dbReference>
<dbReference type="Proteomes" id="UP000219036">
    <property type="component" value="Unassembled WGS sequence"/>
</dbReference>
<keyword evidence="4 12" id="KW-0812">Transmembrane</keyword>
<feature type="transmembrane region" description="Helical" evidence="12">
    <location>
        <begin position="742"/>
        <end position="764"/>
    </location>
</feature>
<dbReference type="SFLD" id="SFLDG00002">
    <property type="entry name" value="C1.7:_P-type_atpase_like"/>
    <property type="match status" value="1"/>
</dbReference>
<dbReference type="SUPFAM" id="SSF81665">
    <property type="entry name" value="Calcium ATPase, transmembrane domain M"/>
    <property type="match status" value="1"/>
</dbReference>
<dbReference type="Gene3D" id="3.40.1110.10">
    <property type="entry name" value="Calcium-transporting ATPase, cytoplasmic domain N"/>
    <property type="match status" value="1"/>
</dbReference>
<keyword evidence="11 12" id="KW-0472">Membrane</keyword>
<dbReference type="GO" id="GO:0016887">
    <property type="term" value="F:ATP hydrolysis activity"/>
    <property type="evidence" value="ECO:0007669"/>
    <property type="project" value="InterPro"/>
</dbReference>
<gene>
    <name evidence="14" type="ORF">SAMN06265182_0669</name>
</gene>
<dbReference type="GO" id="GO:0046872">
    <property type="term" value="F:metal ion binding"/>
    <property type="evidence" value="ECO:0007669"/>
    <property type="project" value="UniProtKB-KW"/>
</dbReference>
<keyword evidence="3" id="KW-0597">Phosphoprotein</keyword>
<feature type="domain" description="Cation-transporting P-type ATPase N-terminal" evidence="13">
    <location>
        <begin position="6"/>
        <end position="79"/>
    </location>
</feature>
<comment type="subcellular location">
    <subcellularLocation>
        <location evidence="1">Membrane</location>
        <topology evidence="1">Multi-pass membrane protein</topology>
    </subcellularLocation>
</comment>
<keyword evidence="6" id="KW-0547">Nucleotide-binding</keyword>
<evidence type="ECO:0000256" key="3">
    <source>
        <dbReference type="ARBA" id="ARBA00022553"/>
    </source>
</evidence>
<sequence length="887" mass="100186">MASVDEFKNKPIDEVLKELQTDIQKGLSEDEVKERLKKYGLNEIPEKEEPIWHRIFRRFWGPIPWMIEIAAILSASVQKWEDFTIIMILLFVNAGVDFWQEHKALSALKVLKEKLAKKTVVLRNGVWEEIDARYIVPGDVIKLKIGDIIPADVKLIQGDFILVDQSALTGESLPVTKKAGDVAYANSIIKQGEMIAVVVATGLDTYFGKTVKLVAKAEKEERSHFQEMVIKVGNFLIVLTLIIVALMILFELNRGADWKELLRFSLVLTVAAIPVALPAVLTVTMAIGALYLAKRQVIVSRLASIEELAGVDVLCSDKTGTLTKNQMTVSVPFTVDGYKTEDLMFYAALASKEENRDPIEIPIFDWLKEHKFYEKIKECKQEKFIPFDPVRKRTEAVVSCNNEKLVVTKGAPQVIIELCDETEFSKEVAYQRVEEFAEKGFRTLGVAHKKPDEEKFHFVGLIPLFDPPREDSKPAIQEAKRYGVEVKMVTGDNIAVAKYIAKLLGIGDKIYSARELRGETYEEYVVLAKVLTKAFLRVEEGLSEEEAEKKAQKIAKLVEKELEGIKLPAGTIKRHESEIIKIIEEANGFAEVFPEDKYFIVDKLQKADHIVGMTGDGVNDAPALRKADCGIAVSNATDAARAAAALVLLAPGLMVIVKAIEIARQIFGRMEAYTIYRIAETIRVVFFMALSIMIFQFYPVTALMIILLALLNDIPILSIAYDNAKISPKPVRWDMYEMNIMAFWLGVAGVISSFTLFFLLVEYWKLPEDLIQSIIFTKLVVAGHGTIYNTRVKDWFWKKPWPSPILFVATFGTRIIGTIIAVYGFGLITPVGWGWALFIWGYAMVWFLFNDVVKMAILKMYWAKKFFFAPGHFTWLKKEMGEKVKQG</sequence>